<feature type="region of interest" description="Disordered" evidence="1">
    <location>
        <begin position="434"/>
        <end position="498"/>
    </location>
</feature>
<sequence length="581" mass="63007">MHNGWTRFPRPAVFVLSISGDKGSMITPAVKNIWLCKLFVKLLVLLLLVGLSNLMAPMAALADQSDSVEITGDGVTAPVTLTLSQLEGMKQYEHVYSVINTWPTKKWYIGKGVKLRDLLALAGMTEEARLIRFVSNDGYEVTLTVKELFKDKRYYFSRLMDNHASDGSVPGSPEGAREVEPILALISSEGSDNPAEMNDRDALLLLIGQRAVTEQNNNLFLKYVAKIEVLTDAPPKWDSPKASVAGGEVPAGTKIELSNKHNDADKVYYTTDGSIPTINSPMYNKSAKRWWPLRPDDLDSVNRPIEIKKDTVIKAVTIGPGKEDSDVVTFTYKADLTGKAADPAKRPAGPPTKITLDQDTASLKVGNTIELVASIEPYNTMDHDVTWSSSDTRVATVDGNGLVTVVGPGTATITARTVAGNLSASCVVHGQSLTNAGSQQSGSREMPKKAPVPESGRRSPAENEIIATNRQSPAEKKAAAGDSTTADRQPEIPAEQPVPEANRQYLAEKKEVAAASTTGGVTPEQPDVQPWRVFEMSADDIPLKLQEEADIQDGYAAVVFLLLFLTGAIKRYLEYAKEVAR</sequence>
<evidence type="ECO:0000256" key="1">
    <source>
        <dbReference type="SAM" id="MobiDB-lite"/>
    </source>
</evidence>
<dbReference type="SMART" id="SM00635">
    <property type="entry name" value="BID_2"/>
    <property type="match status" value="1"/>
</dbReference>
<dbReference type="InterPro" id="IPR003343">
    <property type="entry name" value="Big_2"/>
</dbReference>
<dbReference type="Pfam" id="PF13287">
    <property type="entry name" value="Fn3_assoc"/>
    <property type="match status" value="1"/>
</dbReference>
<dbReference type="Pfam" id="PF02368">
    <property type="entry name" value="Big_2"/>
    <property type="match status" value="1"/>
</dbReference>
<dbReference type="SUPFAM" id="SSF49373">
    <property type="entry name" value="Invasin/intimin cell-adhesion fragments"/>
    <property type="match status" value="1"/>
</dbReference>
<feature type="compositionally biased region" description="Polar residues" evidence="1">
    <location>
        <begin position="434"/>
        <end position="443"/>
    </location>
</feature>
<dbReference type="InterPro" id="IPR026876">
    <property type="entry name" value="Fn3_assoc_repeat"/>
</dbReference>
<reference evidence="4" key="1">
    <citation type="submission" date="2022-02" db="EMBL/GenBank/DDBJ databases">
        <authorList>
            <person name="Leng L."/>
        </authorList>
    </citation>
    <scope>NUCLEOTIDE SEQUENCE</scope>
    <source>
        <strain evidence="4">JI</strain>
    </source>
</reference>
<evidence type="ECO:0000256" key="2">
    <source>
        <dbReference type="SAM" id="Phobius"/>
    </source>
</evidence>
<dbReference type="Gene3D" id="3.90.420.10">
    <property type="entry name" value="Oxidoreductase, molybdopterin-binding domain"/>
    <property type="match status" value="1"/>
</dbReference>
<dbReference type="InterPro" id="IPR036374">
    <property type="entry name" value="OxRdtase_Mopterin-bd_sf"/>
</dbReference>
<keyword evidence="2" id="KW-0812">Transmembrane</keyword>
<keyword evidence="2" id="KW-0472">Membrane</keyword>
<evidence type="ECO:0000259" key="3">
    <source>
        <dbReference type="SMART" id="SM00635"/>
    </source>
</evidence>
<feature type="domain" description="BIG2" evidence="3">
    <location>
        <begin position="350"/>
        <end position="427"/>
    </location>
</feature>
<name>A0A9X4JWF6_9FIRM</name>
<evidence type="ECO:0000313" key="5">
    <source>
        <dbReference type="Proteomes" id="UP001154312"/>
    </source>
</evidence>
<proteinExistence type="predicted"/>
<dbReference type="RefSeq" id="WP_277444426.1">
    <property type="nucleotide sequence ID" value="NZ_JAKOAV010000022.1"/>
</dbReference>
<dbReference type="Proteomes" id="UP001154312">
    <property type="component" value="Unassembled WGS sequence"/>
</dbReference>
<dbReference type="Gene3D" id="2.60.40.1080">
    <property type="match status" value="1"/>
</dbReference>
<feature type="transmembrane region" description="Helical" evidence="2">
    <location>
        <begin position="38"/>
        <end position="61"/>
    </location>
</feature>
<dbReference type="EMBL" id="JAKOAV010000022">
    <property type="protein sequence ID" value="MDF9409013.1"/>
    <property type="molecule type" value="Genomic_DNA"/>
</dbReference>
<organism evidence="4 5">
    <name type="scientific">Pelotomaculum isophthalicicum JI</name>
    <dbReference type="NCBI Taxonomy" id="947010"/>
    <lineage>
        <taxon>Bacteria</taxon>
        <taxon>Bacillati</taxon>
        <taxon>Bacillota</taxon>
        <taxon>Clostridia</taxon>
        <taxon>Eubacteriales</taxon>
        <taxon>Desulfotomaculaceae</taxon>
        <taxon>Pelotomaculum</taxon>
    </lineage>
</organism>
<gene>
    <name evidence="4" type="ORF">L7E55_11685</name>
</gene>
<dbReference type="SUPFAM" id="SSF56524">
    <property type="entry name" value="Oxidoreductase molybdopterin-binding domain"/>
    <property type="match status" value="1"/>
</dbReference>
<dbReference type="InterPro" id="IPR008964">
    <property type="entry name" value="Invasin/intimin_cell_adhesion"/>
</dbReference>
<comment type="caution">
    <text evidence="4">The sequence shown here is derived from an EMBL/GenBank/DDBJ whole genome shotgun (WGS) entry which is preliminary data.</text>
</comment>
<evidence type="ECO:0000313" key="4">
    <source>
        <dbReference type="EMBL" id="MDF9409013.1"/>
    </source>
</evidence>
<keyword evidence="5" id="KW-1185">Reference proteome</keyword>
<keyword evidence="2" id="KW-1133">Transmembrane helix</keyword>
<accession>A0A9X4JWF6</accession>
<dbReference type="AlphaFoldDB" id="A0A9X4JWF6"/>
<protein>
    <submittedName>
        <fullName evidence="4">Chitobiase/beta-hexosaminidase C-terminal domain-containing protein</fullName>
    </submittedName>
</protein>